<evidence type="ECO:0000313" key="3">
    <source>
        <dbReference type="Proteomes" id="UP000191154"/>
    </source>
</evidence>
<keyword evidence="1" id="KW-1133">Transmembrane helix</keyword>
<gene>
    <name evidence="2" type="ORF">CLOSAC_02060</name>
</gene>
<dbReference type="AlphaFoldDB" id="A0A1S8NHI0"/>
<accession>A0A1S8NHI0</accession>
<protein>
    <submittedName>
        <fullName evidence="2">Uncharacterized protein</fullName>
    </submittedName>
</protein>
<feature type="transmembrane region" description="Helical" evidence="1">
    <location>
        <begin position="66"/>
        <end position="84"/>
    </location>
</feature>
<sequence length="280" mass="30885">MSRGRDNASGRGKGSKSKIEGRISGYETADFSIATPSENVSMTKAKTVSSSSLGKEKQKLRLGKKIGLAFGFIIVILFLIGKLSHSHDRDFHDSNSQYSSSDNFKVITPENAKVKPTSFTQRQLDAEDSRDQKIEELLKDGWTMNNNEAPTDDDYITVGKKWDAISTNLSPVINVTTSYEYEYKNQKYGTSTLTLNLQEAKGNAGIDVDSTVTNILKIYNPDINMDSINSSVQAAYDAAHNSKPYQGSLSFDKDYIYINSKKSGQLITVTIDVNTSISVN</sequence>
<organism evidence="2 3">
    <name type="scientific">Clostridium saccharobutylicum</name>
    <dbReference type="NCBI Taxonomy" id="169679"/>
    <lineage>
        <taxon>Bacteria</taxon>
        <taxon>Bacillati</taxon>
        <taxon>Bacillota</taxon>
        <taxon>Clostridia</taxon>
        <taxon>Eubacteriales</taxon>
        <taxon>Clostridiaceae</taxon>
        <taxon>Clostridium</taxon>
    </lineage>
</organism>
<keyword evidence="1" id="KW-0812">Transmembrane</keyword>
<comment type="caution">
    <text evidence="2">The sequence shown here is derived from an EMBL/GenBank/DDBJ whole genome shotgun (WGS) entry which is preliminary data.</text>
</comment>
<dbReference type="RefSeq" id="WP_077863705.1">
    <property type="nucleotide sequence ID" value="NZ_LZYZ01000001.1"/>
</dbReference>
<dbReference type="Proteomes" id="UP000191154">
    <property type="component" value="Unassembled WGS sequence"/>
</dbReference>
<proteinExistence type="predicted"/>
<name>A0A1S8NHI0_CLOSA</name>
<evidence type="ECO:0000256" key="1">
    <source>
        <dbReference type="SAM" id="Phobius"/>
    </source>
</evidence>
<dbReference type="EMBL" id="LZYZ01000001">
    <property type="protein sequence ID" value="OOM15935.1"/>
    <property type="molecule type" value="Genomic_DNA"/>
</dbReference>
<keyword evidence="1" id="KW-0472">Membrane</keyword>
<evidence type="ECO:0000313" key="2">
    <source>
        <dbReference type="EMBL" id="OOM15935.1"/>
    </source>
</evidence>
<reference evidence="2 3" key="1">
    <citation type="submission" date="2016-05" db="EMBL/GenBank/DDBJ databases">
        <title>Microbial solvent formation.</title>
        <authorList>
            <person name="Poehlein A."/>
            <person name="Montoya Solano J.D."/>
            <person name="Flitsch S."/>
            <person name="Krabben P."/>
            <person name="Duerre P."/>
            <person name="Daniel R."/>
        </authorList>
    </citation>
    <scope>NUCLEOTIDE SEQUENCE [LARGE SCALE GENOMIC DNA]</scope>
    <source>
        <strain evidence="2 3">L1-8</strain>
    </source>
</reference>